<dbReference type="AlphaFoldDB" id="A0A2C8FAM4"/>
<reference evidence="4" key="1">
    <citation type="submission" date="2017-09" db="EMBL/GenBank/DDBJ databases">
        <authorList>
            <person name="Regsiter A."/>
            <person name="William W."/>
        </authorList>
    </citation>
    <scope>NUCLEOTIDE SEQUENCE [LARGE SCALE GENOMIC DNA]</scope>
    <source>
        <strain evidence="4">500-1</strain>
    </source>
</reference>
<sequence length="168" mass="18366">MKKQLSIMSLLIVALFAFSGVAAAAEPIDAVKANIKLSTTAIKQSVPTITVQEFMKKIESDQEFFEVVDVRGKDEYDAGHLANAVWAPRGKAEWVIPTKITDPDVPIYIYCKSGTRGALVTKMLLDAGYTNVTNVDGGFKAWASAGYPFYNLHGRMVMSKDGFGKQPQ</sequence>
<dbReference type="InterPro" id="IPR001763">
    <property type="entry name" value="Rhodanese-like_dom"/>
</dbReference>
<evidence type="ECO:0000259" key="2">
    <source>
        <dbReference type="PROSITE" id="PS50206"/>
    </source>
</evidence>
<dbReference type="SUPFAM" id="SSF52821">
    <property type="entry name" value="Rhodanese/Cell cycle control phosphatase"/>
    <property type="match status" value="1"/>
</dbReference>
<organism evidence="3 4">
    <name type="scientific">Pseudodesulfovibrio profundus</name>
    <dbReference type="NCBI Taxonomy" id="57320"/>
    <lineage>
        <taxon>Bacteria</taxon>
        <taxon>Pseudomonadati</taxon>
        <taxon>Thermodesulfobacteriota</taxon>
        <taxon>Desulfovibrionia</taxon>
        <taxon>Desulfovibrionales</taxon>
        <taxon>Desulfovibrionaceae</taxon>
    </lineage>
</organism>
<protein>
    <recommendedName>
        <fullName evidence="2">Rhodanese domain-containing protein</fullName>
    </recommendedName>
</protein>
<dbReference type="Gene3D" id="3.40.250.10">
    <property type="entry name" value="Rhodanese-like domain"/>
    <property type="match status" value="1"/>
</dbReference>
<dbReference type="InterPro" id="IPR050229">
    <property type="entry name" value="GlpE_sulfurtransferase"/>
</dbReference>
<dbReference type="Proteomes" id="UP000219215">
    <property type="component" value="Chromosome DPRO"/>
</dbReference>
<proteinExistence type="predicted"/>
<feature type="domain" description="Rhodanese" evidence="2">
    <location>
        <begin position="61"/>
        <end position="151"/>
    </location>
</feature>
<dbReference type="KEGG" id="pprf:DPRO_2173"/>
<name>A0A2C8FAM4_9BACT</name>
<dbReference type="RefSeq" id="WP_097012001.1">
    <property type="nucleotide sequence ID" value="NZ_LT907975.1"/>
</dbReference>
<keyword evidence="4" id="KW-1185">Reference proteome</keyword>
<dbReference type="OrthoDB" id="9789585at2"/>
<dbReference type="PANTHER" id="PTHR43031">
    <property type="entry name" value="FAD-DEPENDENT OXIDOREDUCTASE"/>
    <property type="match status" value="1"/>
</dbReference>
<dbReference type="InterPro" id="IPR036873">
    <property type="entry name" value="Rhodanese-like_dom_sf"/>
</dbReference>
<keyword evidence="1" id="KW-0732">Signal</keyword>
<feature type="signal peptide" evidence="1">
    <location>
        <begin position="1"/>
        <end position="24"/>
    </location>
</feature>
<dbReference type="CDD" id="cd00158">
    <property type="entry name" value="RHOD"/>
    <property type="match status" value="1"/>
</dbReference>
<dbReference type="SMART" id="SM00450">
    <property type="entry name" value="RHOD"/>
    <property type="match status" value="1"/>
</dbReference>
<dbReference type="PROSITE" id="PS50206">
    <property type="entry name" value="RHODANESE_3"/>
    <property type="match status" value="1"/>
</dbReference>
<gene>
    <name evidence="3" type="ORF">DPRO_2173</name>
</gene>
<evidence type="ECO:0000313" key="3">
    <source>
        <dbReference type="EMBL" id="SOB59077.1"/>
    </source>
</evidence>
<feature type="chain" id="PRO_5013287968" description="Rhodanese domain-containing protein" evidence="1">
    <location>
        <begin position="25"/>
        <end position="168"/>
    </location>
</feature>
<accession>A0A2C8FAM4</accession>
<evidence type="ECO:0000256" key="1">
    <source>
        <dbReference type="SAM" id="SignalP"/>
    </source>
</evidence>
<dbReference type="PANTHER" id="PTHR43031:SF1">
    <property type="entry name" value="PYRIDINE NUCLEOTIDE-DISULPHIDE OXIDOREDUCTASE"/>
    <property type="match status" value="1"/>
</dbReference>
<dbReference type="Pfam" id="PF00581">
    <property type="entry name" value="Rhodanese"/>
    <property type="match status" value="1"/>
</dbReference>
<dbReference type="EMBL" id="LT907975">
    <property type="protein sequence ID" value="SOB59077.1"/>
    <property type="molecule type" value="Genomic_DNA"/>
</dbReference>
<evidence type="ECO:0000313" key="4">
    <source>
        <dbReference type="Proteomes" id="UP000219215"/>
    </source>
</evidence>